<protein>
    <submittedName>
        <fullName evidence="2">Uncharacterized protein</fullName>
    </submittedName>
</protein>
<sequence length="154" mass="17778">MAHHLFRQPKGARRARHQRAMLEAAIEPRCRHERQRPRHIDPRRRPAVLCADLCAGAQRHLIEPHVRDAIDPRKVARDRGPEQPERQVPLACRRHPSDAVAPQRSCQRVPRPPRQPPPVEAEGDLTARRRCRPVHPVPSPLLSPHRHPPIDLDR</sequence>
<comment type="caution">
    <text evidence="2">The sequence shown here is derived from an EMBL/GenBank/DDBJ whole genome shotgun (WGS) entry which is preliminary data.</text>
</comment>
<organism evidence="2">
    <name type="scientific">bioreactor metagenome</name>
    <dbReference type="NCBI Taxonomy" id="1076179"/>
    <lineage>
        <taxon>unclassified sequences</taxon>
        <taxon>metagenomes</taxon>
        <taxon>ecological metagenomes</taxon>
    </lineage>
</organism>
<name>A0A644VLL1_9ZZZZ</name>
<reference evidence="2" key="1">
    <citation type="submission" date="2019-08" db="EMBL/GenBank/DDBJ databases">
        <authorList>
            <person name="Kucharzyk K."/>
            <person name="Murdoch R.W."/>
            <person name="Higgins S."/>
            <person name="Loffler F."/>
        </authorList>
    </citation>
    <scope>NUCLEOTIDE SEQUENCE</scope>
</reference>
<dbReference type="EMBL" id="VSSQ01000348">
    <property type="protein sequence ID" value="MPL92127.1"/>
    <property type="molecule type" value="Genomic_DNA"/>
</dbReference>
<accession>A0A644VLL1</accession>
<evidence type="ECO:0000313" key="2">
    <source>
        <dbReference type="EMBL" id="MPL92127.1"/>
    </source>
</evidence>
<feature type="region of interest" description="Disordered" evidence="1">
    <location>
        <begin position="65"/>
        <end position="154"/>
    </location>
</feature>
<gene>
    <name evidence="2" type="ORF">SDC9_38224</name>
</gene>
<dbReference type="AlphaFoldDB" id="A0A644VLL1"/>
<proteinExistence type="predicted"/>
<feature type="compositionally biased region" description="Pro residues" evidence="1">
    <location>
        <begin position="110"/>
        <end position="119"/>
    </location>
</feature>
<evidence type="ECO:0000256" key="1">
    <source>
        <dbReference type="SAM" id="MobiDB-lite"/>
    </source>
</evidence>
<feature type="compositionally biased region" description="Basic and acidic residues" evidence="1">
    <location>
        <begin position="65"/>
        <end position="85"/>
    </location>
</feature>